<reference evidence="1 2" key="1">
    <citation type="journal article" date="2014" name="PLoS ONE">
        <title>Genome Sequence of Candidatus Nitrososphaera evergladensis from Group I.1b Enriched from Everglades Soil Reveals Novel Genomic Features of the Ammonia-Oxidizing Archaea.</title>
        <authorList>
            <person name="Zhalnina K.V."/>
            <person name="Dias R."/>
            <person name="Leonard M.T."/>
            <person name="Dorr de Quadros P."/>
            <person name="Camargo F.A."/>
            <person name="Drew J.C."/>
            <person name="Farmerie W.G."/>
            <person name="Daroub S.H."/>
            <person name="Triplett E.W."/>
        </authorList>
    </citation>
    <scope>NUCLEOTIDE SEQUENCE [LARGE SCALE GENOMIC DNA]</scope>
    <source>
        <strain evidence="1 2">SR1</strain>
    </source>
</reference>
<dbReference type="Proteomes" id="UP000028194">
    <property type="component" value="Chromosome"/>
</dbReference>
<proteinExistence type="predicted"/>
<sequence length="130" mass="14689">MIQFRIENLIVNILDCLDGKKVTRSYLKNAETLLSLITVQDKTECLNILKVLQHIRNSLHSNGVHNNATMSISINGCEFDFRNGQKVQSASWSHIIVALAATFEVLEKILSSSEVKAIPQPIRDHYIEQN</sequence>
<accession>A0A075MTR1</accession>
<dbReference type="STRING" id="1459636.NTE_02102"/>
<dbReference type="HOGENOM" id="CLU_1933168_0_0_2"/>
<gene>
    <name evidence="1" type="ORF">NTE_02102</name>
</gene>
<keyword evidence="2" id="KW-1185">Reference proteome</keyword>
<organism evidence="1 2">
    <name type="scientific">Candidatus Nitrososphaera evergladensis SR1</name>
    <dbReference type="NCBI Taxonomy" id="1459636"/>
    <lineage>
        <taxon>Archaea</taxon>
        <taxon>Nitrososphaerota</taxon>
        <taxon>Nitrososphaeria</taxon>
        <taxon>Nitrososphaerales</taxon>
        <taxon>Nitrososphaeraceae</taxon>
        <taxon>Nitrososphaera</taxon>
    </lineage>
</organism>
<dbReference type="EMBL" id="CP007174">
    <property type="protein sequence ID" value="AIF84157.1"/>
    <property type="molecule type" value="Genomic_DNA"/>
</dbReference>
<evidence type="ECO:0000313" key="1">
    <source>
        <dbReference type="EMBL" id="AIF84157.1"/>
    </source>
</evidence>
<evidence type="ECO:0000313" key="2">
    <source>
        <dbReference type="Proteomes" id="UP000028194"/>
    </source>
</evidence>
<protein>
    <submittedName>
        <fullName evidence="1">Uncharacterized protein</fullName>
    </submittedName>
</protein>
<dbReference type="AlphaFoldDB" id="A0A075MTR1"/>
<name>A0A075MTR1_9ARCH</name>
<dbReference type="KEGG" id="nev:NTE_02102"/>